<dbReference type="AlphaFoldDB" id="X0WXS2"/>
<proteinExistence type="predicted"/>
<comment type="caution">
    <text evidence="1">The sequence shown here is derived from an EMBL/GenBank/DDBJ whole genome shotgun (WGS) entry which is preliminary data.</text>
</comment>
<reference evidence="1" key="1">
    <citation type="journal article" date="2014" name="Front. Microbiol.">
        <title>High frequency of phylogenetically diverse reductive dehalogenase-homologous genes in deep subseafloor sedimentary metagenomes.</title>
        <authorList>
            <person name="Kawai M."/>
            <person name="Futagami T."/>
            <person name="Toyoda A."/>
            <person name="Takaki Y."/>
            <person name="Nishi S."/>
            <person name="Hori S."/>
            <person name="Arai W."/>
            <person name="Tsubouchi T."/>
            <person name="Morono Y."/>
            <person name="Uchiyama I."/>
            <person name="Ito T."/>
            <person name="Fujiyama A."/>
            <person name="Inagaki F."/>
            <person name="Takami H."/>
        </authorList>
    </citation>
    <scope>NUCLEOTIDE SEQUENCE</scope>
    <source>
        <strain evidence="1">Expedition CK06-06</strain>
    </source>
</reference>
<dbReference type="InterPro" id="IPR029475">
    <property type="entry name" value="DUF6807"/>
</dbReference>
<gene>
    <name evidence="1" type="ORF">S01H1_48848</name>
</gene>
<sequence length="238" mass="27195">LTDDFPRDHYHHHGVFWAWPYVGVGKKTYNLWWHGGGIAPKFVRWLDRQTGPVAAILGVENGWFVGEKKVMIERVWLRVFASDGLERALDLDFTWIPIEEPITLRGAEGKSYGGLSVRFAVERAEDTVITVPYGRTKEDLPDTPLAWADLTTRFRGAARPSGAAVFVPLDHPDYPPTWLTRHYGAMCVGWPGVKGKTFTPGELIRLRYRLWIHKDGPQPDKLRHVYDDYTAGLQAKWE</sequence>
<dbReference type="Pfam" id="PF14100">
    <property type="entry name" value="DUF6807"/>
    <property type="match status" value="1"/>
</dbReference>
<dbReference type="EMBL" id="BARS01031384">
    <property type="protein sequence ID" value="GAG17536.1"/>
    <property type="molecule type" value="Genomic_DNA"/>
</dbReference>
<name>X0WXS2_9ZZZZ</name>
<protein>
    <submittedName>
        <fullName evidence="1">Uncharacterized protein</fullName>
    </submittedName>
</protein>
<accession>X0WXS2</accession>
<evidence type="ECO:0000313" key="1">
    <source>
        <dbReference type="EMBL" id="GAG17536.1"/>
    </source>
</evidence>
<feature type="non-terminal residue" evidence="1">
    <location>
        <position position="1"/>
    </location>
</feature>
<organism evidence="1">
    <name type="scientific">marine sediment metagenome</name>
    <dbReference type="NCBI Taxonomy" id="412755"/>
    <lineage>
        <taxon>unclassified sequences</taxon>
        <taxon>metagenomes</taxon>
        <taxon>ecological metagenomes</taxon>
    </lineage>
</organism>